<dbReference type="Proteomes" id="UP000199515">
    <property type="component" value="Unassembled WGS sequence"/>
</dbReference>
<keyword evidence="2" id="KW-1185">Reference proteome</keyword>
<evidence type="ECO:0000313" key="2">
    <source>
        <dbReference type="Proteomes" id="UP000199515"/>
    </source>
</evidence>
<evidence type="ECO:0000313" key="1">
    <source>
        <dbReference type="EMBL" id="SDZ36298.1"/>
    </source>
</evidence>
<dbReference type="STRING" id="589385.SAMN05421504_113160"/>
<dbReference type="AlphaFoldDB" id="A0A1H3SF25"/>
<organism evidence="1 2">
    <name type="scientific">Amycolatopsis xylanica</name>
    <dbReference type="NCBI Taxonomy" id="589385"/>
    <lineage>
        <taxon>Bacteria</taxon>
        <taxon>Bacillati</taxon>
        <taxon>Actinomycetota</taxon>
        <taxon>Actinomycetes</taxon>
        <taxon>Pseudonocardiales</taxon>
        <taxon>Pseudonocardiaceae</taxon>
        <taxon>Amycolatopsis</taxon>
    </lineage>
</organism>
<name>A0A1H3SF25_9PSEU</name>
<sequence>MTVNQDLQRPPAELRYADELANLRESDTARVCARQRRAWESCGPRTPTPNG</sequence>
<gene>
    <name evidence="1" type="ORF">SAMN05421504_113160</name>
</gene>
<accession>A0A1H3SF25</accession>
<protein>
    <submittedName>
        <fullName evidence="1">Uncharacterized protein</fullName>
    </submittedName>
</protein>
<proteinExistence type="predicted"/>
<dbReference type="RefSeq" id="WP_176969021.1">
    <property type="nucleotide sequence ID" value="NZ_FNON01000013.1"/>
</dbReference>
<dbReference type="EMBL" id="FNON01000013">
    <property type="protein sequence ID" value="SDZ36298.1"/>
    <property type="molecule type" value="Genomic_DNA"/>
</dbReference>
<reference evidence="1 2" key="1">
    <citation type="submission" date="2016-10" db="EMBL/GenBank/DDBJ databases">
        <authorList>
            <person name="de Groot N.N."/>
        </authorList>
    </citation>
    <scope>NUCLEOTIDE SEQUENCE [LARGE SCALE GENOMIC DNA]</scope>
    <source>
        <strain evidence="1 2">CPCC 202699</strain>
    </source>
</reference>